<protein>
    <submittedName>
        <fullName evidence="1">Uncharacterized protein</fullName>
    </submittedName>
</protein>
<dbReference type="AlphaFoldDB" id="A0A383EWR6"/>
<accession>A0A383EWR6</accession>
<sequence length="161" mass="17940">AAYSIWGNATGNEEALRRGYWYLQHAMKTVGKDGKDIYWGKDAEVRKMKKTLKMVGMTTGPALYAAYALSLSGVDGIFEESPRGGNVKEAIAWPITRAKETKNKIYAKNYGYALSMAYIELFMKLFPEHPVAVGEQAVRKYRSVYTVHVGGGPATCFLRDL</sequence>
<feature type="non-terminal residue" evidence="1">
    <location>
        <position position="1"/>
    </location>
</feature>
<gene>
    <name evidence="1" type="ORF">METZ01_LOCUS513584</name>
</gene>
<name>A0A383EWR6_9ZZZZ</name>
<evidence type="ECO:0000313" key="1">
    <source>
        <dbReference type="EMBL" id="SVE60730.1"/>
    </source>
</evidence>
<proteinExistence type="predicted"/>
<reference evidence="1" key="1">
    <citation type="submission" date="2018-05" db="EMBL/GenBank/DDBJ databases">
        <authorList>
            <person name="Lanie J.A."/>
            <person name="Ng W.-L."/>
            <person name="Kazmierczak K.M."/>
            <person name="Andrzejewski T.M."/>
            <person name="Davidsen T.M."/>
            <person name="Wayne K.J."/>
            <person name="Tettelin H."/>
            <person name="Glass J.I."/>
            <person name="Rusch D."/>
            <person name="Podicherti R."/>
            <person name="Tsui H.-C.T."/>
            <person name="Winkler M.E."/>
        </authorList>
    </citation>
    <scope>NUCLEOTIDE SEQUENCE</scope>
</reference>
<dbReference type="EMBL" id="UINC01229135">
    <property type="protein sequence ID" value="SVE60730.1"/>
    <property type="molecule type" value="Genomic_DNA"/>
</dbReference>
<organism evidence="1">
    <name type="scientific">marine metagenome</name>
    <dbReference type="NCBI Taxonomy" id="408172"/>
    <lineage>
        <taxon>unclassified sequences</taxon>
        <taxon>metagenomes</taxon>
        <taxon>ecological metagenomes</taxon>
    </lineage>
</organism>